<dbReference type="PANTHER" id="PTHR23017:SF18">
    <property type="entry name" value="G-PROTEIN COUPLED RECEPTORS FAMILY 1 PROFILE DOMAIN-CONTAINING PROTEIN"/>
    <property type="match status" value="1"/>
</dbReference>
<reference evidence="3" key="1">
    <citation type="submission" date="2007-07" db="EMBL/GenBank/DDBJ databases">
        <title>PCAP assembly of the Caenorhabditis remanei genome.</title>
        <authorList>
            <consortium name="The Caenorhabditis remanei Sequencing Consortium"/>
            <person name="Wilson R.K."/>
        </authorList>
    </citation>
    <scope>NUCLEOTIDE SEQUENCE [LARGE SCALE GENOMIC DNA]</scope>
    <source>
        <strain evidence="3">PB4641</strain>
    </source>
</reference>
<dbReference type="InterPro" id="IPR019430">
    <property type="entry name" value="7TM_GPCR_serpentine_rcpt_Srx"/>
</dbReference>
<name>E3LHF4_CAERE</name>
<feature type="transmembrane region" description="Helical" evidence="1">
    <location>
        <begin position="61"/>
        <end position="79"/>
    </location>
</feature>
<gene>
    <name evidence="3" type="ORF">CRE_09197</name>
</gene>
<evidence type="ECO:0000313" key="3">
    <source>
        <dbReference type="EMBL" id="EFO95097.1"/>
    </source>
</evidence>
<evidence type="ECO:0000256" key="1">
    <source>
        <dbReference type="SAM" id="Phobius"/>
    </source>
</evidence>
<keyword evidence="4" id="KW-1185">Reference proteome</keyword>
<protein>
    <recommendedName>
        <fullName evidence="2">7TM GPCR serpentine receptor class x (Srx) domain-containing protein</fullName>
    </recommendedName>
</protein>
<evidence type="ECO:0000259" key="2">
    <source>
        <dbReference type="Pfam" id="PF10328"/>
    </source>
</evidence>
<proteinExistence type="predicted"/>
<dbReference type="HOGENOM" id="CLU_2500040_0_0_1"/>
<keyword evidence="1" id="KW-0472">Membrane</keyword>
<dbReference type="PANTHER" id="PTHR23017">
    <property type="entry name" value="SERPENTINE RECEPTOR, CLASS X"/>
    <property type="match status" value="1"/>
</dbReference>
<dbReference type="AlphaFoldDB" id="E3LHF4"/>
<organism evidence="4">
    <name type="scientific">Caenorhabditis remanei</name>
    <name type="common">Caenorhabditis vulgaris</name>
    <dbReference type="NCBI Taxonomy" id="31234"/>
    <lineage>
        <taxon>Eukaryota</taxon>
        <taxon>Metazoa</taxon>
        <taxon>Ecdysozoa</taxon>
        <taxon>Nematoda</taxon>
        <taxon>Chromadorea</taxon>
        <taxon>Rhabditida</taxon>
        <taxon>Rhabditina</taxon>
        <taxon>Rhabditomorpha</taxon>
        <taxon>Rhabditoidea</taxon>
        <taxon>Rhabditidae</taxon>
        <taxon>Peloderinae</taxon>
        <taxon>Caenorhabditis</taxon>
    </lineage>
</organism>
<dbReference type="Proteomes" id="UP000008281">
    <property type="component" value="Unassembled WGS sequence"/>
</dbReference>
<feature type="domain" description="7TM GPCR serpentine receptor class x (Srx)" evidence="2">
    <location>
        <begin position="2"/>
        <end position="81"/>
    </location>
</feature>
<dbReference type="EMBL" id="DS268409">
    <property type="protein sequence ID" value="EFO95097.1"/>
    <property type="molecule type" value="Genomic_DNA"/>
</dbReference>
<dbReference type="OrthoDB" id="5825164at2759"/>
<dbReference type="InParanoid" id="E3LHF4"/>
<sequence>MVLDILTLIGVRRVRLSIRVAGDKRAISDRERRFLKQTVSQGTVFMLELIAYFVVSQLTDNIVILFFSTSFAYVAVPALDGKKKYI</sequence>
<accession>E3LHF4</accession>
<dbReference type="Pfam" id="PF10328">
    <property type="entry name" value="7TM_GPCR_Srx"/>
    <property type="match status" value="1"/>
</dbReference>
<keyword evidence="1" id="KW-1133">Transmembrane helix</keyword>
<keyword evidence="1" id="KW-0812">Transmembrane</keyword>
<evidence type="ECO:0000313" key="4">
    <source>
        <dbReference type="Proteomes" id="UP000008281"/>
    </source>
</evidence>